<evidence type="ECO:0000256" key="4">
    <source>
        <dbReference type="ARBA" id="ARBA00022692"/>
    </source>
</evidence>
<dbReference type="PROSITE" id="PS50920">
    <property type="entry name" value="SOLCAR"/>
    <property type="match status" value="3"/>
</dbReference>
<name>A0AA85ACX2_9TREM</name>
<evidence type="ECO:0000256" key="2">
    <source>
        <dbReference type="ARBA" id="ARBA00006375"/>
    </source>
</evidence>
<feature type="repeat" description="Solcar" evidence="8">
    <location>
        <begin position="101"/>
        <end position="188"/>
    </location>
</feature>
<dbReference type="GO" id="GO:0016020">
    <property type="term" value="C:membrane"/>
    <property type="evidence" value="ECO:0007669"/>
    <property type="project" value="UniProtKB-SubCell"/>
</dbReference>
<accession>A0AA85ACX2</accession>
<dbReference type="InterPro" id="IPR050391">
    <property type="entry name" value="Mito_Metabolite_Transporter"/>
</dbReference>
<feature type="repeat" description="Solcar" evidence="8">
    <location>
        <begin position="12"/>
        <end position="92"/>
    </location>
</feature>
<evidence type="ECO:0000256" key="8">
    <source>
        <dbReference type="PROSITE-ProRule" id="PRU00282"/>
    </source>
</evidence>
<organism evidence="10 11">
    <name type="scientific">Schistosoma margrebowiei</name>
    <dbReference type="NCBI Taxonomy" id="48269"/>
    <lineage>
        <taxon>Eukaryota</taxon>
        <taxon>Metazoa</taxon>
        <taxon>Spiralia</taxon>
        <taxon>Lophotrochozoa</taxon>
        <taxon>Platyhelminthes</taxon>
        <taxon>Trematoda</taxon>
        <taxon>Digenea</taxon>
        <taxon>Strigeidida</taxon>
        <taxon>Schistosomatoidea</taxon>
        <taxon>Schistosomatidae</taxon>
        <taxon>Schistosoma</taxon>
    </lineage>
</organism>
<dbReference type="WBParaSite" id="SMRG1_7580.1">
    <property type="protein sequence ID" value="SMRG1_7580.1"/>
    <property type="gene ID" value="SMRG1_7580"/>
</dbReference>
<keyword evidence="6" id="KW-1133">Transmembrane helix</keyword>
<evidence type="ECO:0000256" key="5">
    <source>
        <dbReference type="ARBA" id="ARBA00022737"/>
    </source>
</evidence>
<comment type="similarity">
    <text evidence="2 9">Belongs to the mitochondrial carrier (TC 2.A.29) family.</text>
</comment>
<dbReference type="InterPro" id="IPR018108">
    <property type="entry name" value="MCP_transmembrane"/>
</dbReference>
<feature type="repeat" description="Solcar" evidence="8">
    <location>
        <begin position="197"/>
        <end position="281"/>
    </location>
</feature>
<evidence type="ECO:0000256" key="7">
    <source>
        <dbReference type="ARBA" id="ARBA00023136"/>
    </source>
</evidence>
<comment type="subcellular location">
    <subcellularLocation>
        <location evidence="1">Membrane</location>
        <topology evidence="1">Multi-pass membrane protein</topology>
    </subcellularLocation>
</comment>
<dbReference type="PROSITE" id="PS51257">
    <property type="entry name" value="PROKAR_LIPOPROTEIN"/>
    <property type="match status" value="1"/>
</dbReference>
<keyword evidence="5" id="KW-0677">Repeat</keyword>
<dbReference type="Gene3D" id="1.50.40.10">
    <property type="entry name" value="Mitochondrial carrier domain"/>
    <property type="match status" value="1"/>
</dbReference>
<dbReference type="PANTHER" id="PTHR45618">
    <property type="entry name" value="MITOCHONDRIAL DICARBOXYLATE CARRIER-RELATED"/>
    <property type="match status" value="1"/>
</dbReference>
<dbReference type="GO" id="GO:0055085">
    <property type="term" value="P:transmembrane transport"/>
    <property type="evidence" value="ECO:0007669"/>
    <property type="project" value="InterPro"/>
</dbReference>
<sequence>MSVVSDRPKKVGSWYFGGVASAMAAACTHPLDLIKVHLQTQQKKEFGMVSMGIRVWKQDGVLALYNGISASILRQLTYSMTRFGIYETYKQSKDAPLPFSESSLVALASGFCGGIVGNPADMINVRMQNDMKLPINERRNYKNCIDGLIHVVRHEGVIKLFNGVSMTASRAAFMTLGQLAFYDKFKILLINSGGFEDKPLTHMIASSSAAGVATFITQPFDVMKTRLMNAPPGKYSDLMSCAVDLAVTGPLSFFKGLIPAFIRLAPHTVLTFVFLEQLIINFGHLPPSKQSV</sequence>
<reference evidence="11 12" key="1">
    <citation type="submission" date="2023-11" db="UniProtKB">
        <authorList>
            <consortium name="WormBaseParasite"/>
        </authorList>
    </citation>
    <scope>IDENTIFICATION</scope>
</reference>
<dbReference type="PRINTS" id="PR00926">
    <property type="entry name" value="MITOCARRIER"/>
</dbReference>
<evidence type="ECO:0000313" key="11">
    <source>
        <dbReference type="WBParaSite" id="SMRG1_7580.1"/>
    </source>
</evidence>
<dbReference type="WBParaSite" id="SMRG1_7580.2">
    <property type="protein sequence ID" value="SMRG1_7580.2"/>
    <property type="gene ID" value="SMRG1_7580"/>
</dbReference>
<protein>
    <recommendedName>
        <fullName evidence="13">Mitochondrial dicarboxylate carrier</fullName>
    </recommendedName>
</protein>
<evidence type="ECO:0008006" key="13">
    <source>
        <dbReference type="Google" id="ProtNLM"/>
    </source>
</evidence>
<evidence type="ECO:0000256" key="3">
    <source>
        <dbReference type="ARBA" id="ARBA00022448"/>
    </source>
</evidence>
<keyword evidence="7 8" id="KW-0472">Membrane</keyword>
<evidence type="ECO:0000256" key="6">
    <source>
        <dbReference type="ARBA" id="ARBA00022989"/>
    </source>
</evidence>
<dbReference type="Pfam" id="PF00153">
    <property type="entry name" value="Mito_carr"/>
    <property type="match status" value="3"/>
</dbReference>
<evidence type="ECO:0000256" key="1">
    <source>
        <dbReference type="ARBA" id="ARBA00004141"/>
    </source>
</evidence>
<dbReference type="SUPFAM" id="SSF103506">
    <property type="entry name" value="Mitochondrial carrier"/>
    <property type="match status" value="1"/>
</dbReference>
<dbReference type="Proteomes" id="UP000050790">
    <property type="component" value="Unassembled WGS sequence"/>
</dbReference>
<proteinExistence type="inferred from homology"/>
<dbReference type="InterPro" id="IPR023395">
    <property type="entry name" value="MCP_dom_sf"/>
</dbReference>
<keyword evidence="4 8" id="KW-0812">Transmembrane</keyword>
<evidence type="ECO:0000313" key="12">
    <source>
        <dbReference type="WBParaSite" id="SMRG1_7580.2"/>
    </source>
</evidence>
<evidence type="ECO:0000313" key="10">
    <source>
        <dbReference type="Proteomes" id="UP000050790"/>
    </source>
</evidence>
<dbReference type="AlphaFoldDB" id="A0AA85ACX2"/>
<keyword evidence="3 9" id="KW-0813">Transport</keyword>
<dbReference type="InterPro" id="IPR002067">
    <property type="entry name" value="MCP"/>
</dbReference>
<evidence type="ECO:0000256" key="9">
    <source>
        <dbReference type="RuleBase" id="RU000488"/>
    </source>
</evidence>